<name>A0A936YTK5_9HYPH</name>
<dbReference type="RefSeq" id="WP_201663217.1">
    <property type="nucleotide sequence ID" value="NZ_JAEQNC010000015.1"/>
</dbReference>
<feature type="domain" description="YdhG-like" evidence="1">
    <location>
        <begin position="21"/>
        <end position="111"/>
    </location>
</feature>
<sequence>MDNNVAADVEAYLAGIEEPFRGMLERIRAIVRSAAPDAVEAMAYGIPTFRLDGNLVHYAAFKKHCSFFPGAIVLDESLKEDLAGFKIAKGTIQFTPDNPLPDELVRKIVALRVIENRNAVAARKSKKAARSTNVTGS</sequence>
<dbReference type="Gene3D" id="3.90.1150.200">
    <property type="match status" value="1"/>
</dbReference>
<keyword evidence="3" id="KW-1185">Reference proteome</keyword>
<evidence type="ECO:0000259" key="1">
    <source>
        <dbReference type="Pfam" id="PF08818"/>
    </source>
</evidence>
<dbReference type="EMBL" id="JAEQNC010000015">
    <property type="protein sequence ID" value="MBL0374666.1"/>
    <property type="molecule type" value="Genomic_DNA"/>
</dbReference>
<dbReference type="Proteomes" id="UP000633219">
    <property type="component" value="Unassembled WGS sequence"/>
</dbReference>
<accession>A0A936YTK5</accession>
<organism evidence="2 3">
    <name type="scientific">Rhizobium setariae</name>
    <dbReference type="NCBI Taxonomy" id="2801340"/>
    <lineage>
        <taxon>Bacteria</taxon>
        <taxon>Pseudomonadati</taxon>
        <taxon>Pseudomonadota</taxon>
        <taxon>Alphaproteobacteria</taxon>
        <taxon>Hyphomicrobiales</taxon>
        <taxon>Rhizobiaceae</taxon>
        <taxon>Rhizobium/Agrobacterium group</taxon>
        <taxon>Rhizobium</taxon>
    </lineage>
</organism>
<dbReference type="InterPro" id="IPR014922">
    <property type="entry name" value="YdhG-like"/>
</dbReference>
<comment type="caution">
    <text evidence="2">The sequence shown here is derived from an EMBL/GenBank/DDBJ whole genome shotgun (WGS) entry which is preliminary data.</text>
</comment>
<dbReference type="AlphaFoldDB" id="A0A936YTK5"/>
<evidence type="ECO:0000313" key="2">
    <source>
        <dbReference type="EMBL" id="MBL0374666.1"/>
    </source>
</evidence>
<protein>
    <submittedName>
        <fullName evidence="2">DUF1801 domain-containing protein</fullName>
    </submittedName>
</protein>
<gene>
    <name evidence="2" type="ORF">JJB09_21875</name>
</gene>
<proteinExistence type="predicted"/>
<evidence type="ECO:0000313" key="3">
    <source>
        <dbReference type="Proteomes" id="UP000633219"/>
    </source>
</evidence>
<dbReference type="SUPFAM" id="SSF159888">
    <property type="entry name" value="YdhG-like"/>
    <property type="match status" value="1"/>
</dbReference>
<reference evidence="2" key="1">
    <citation type="submission" date="2021-01" db="EMBL/GenBank/DDBJ databases">
        <title>Rhizobium sp. strain KVB221 16S ribosomal RNA gene Genome sequencing and assembly.</title>
        <authorList>
            <person name="Kang M."/>
        </authorList>
    </citation>
    <scope>NUCLEOTIDE SEQUENCE</scope>
    <source>
        <strain evidence="2">KVB221</strain>
    </source>
</reference>
<dbReference type="Pfam" id="PF08818">
    <property type="entry name" value="DUF1801"/>
    <property type="match status" value="1"/>
</dbReference>